<feature type="domain" description="Knottins-like" evidence="6">
    <location>
        <begin position="22"/>
        <end position="72"/>
    </location>
</feature>
<dbReference type="GO" id="GO:0006952">
    <property type="term" value="P:defense response"/>
    <property type="evidence" value="ECO:0007669"/>
    <property type="project" value="InterPro"/>
</dbReference>
<evidence type="ECO:0000256" key="1">
    <source>
        <dbReference type="ARBA" id="ARBA00004613"/>
    </source>
</evidence>
<dbReference type="SUPFAM" id="SSF57095">
    <property type="entry name" value="Scorpion toxin-like"/>
    <property type="match status" value="1"/>
</dbReference>
<reference evidence="7" key="1">
    <citation type="journal article" date="2010" name="J. Biol. Chem.">
        <title>A new allergen from ragweed (Ambrosia artemisiifolia) with homology to art v 1 from mugwort.</title>
        <authorList>
            <person name="Leonard R."/>
            <person name="Wopfner N."/>
            <person name="Pabst M."/>
            <person name="Stadlmann J."/>
            <person name="Petersen B.O."/>
            <person name="Duus J.O."/>
            <person name="Himly M."/>
            <person name="Radauer C."/>
            <person name="Gadermaier G."/>
            <person name="Razzazi-Fazeli E."/>
            <person name="Ferreira F."/>
            <person name="Altmann F."/>
        </authorList>
    </citation>
    <scope>NUCLEOTIDE SEQUENCE</scope>
    <source>
        <tissue evidence="7">Flower</tissue>
    </source>
</reference>
<name>D4IIH9_AMBAR</name>
<evidence type="ECO:0000256" key="3">
    <source>
        <dbReference type="ARBA" id="ARBA00023157"/>
    </source>
</evidence>
<dbReference type="InterPro" id="IPR036574">
    <property type="entry name" value="Scorpion_toxin-like_sf"/>
</dbReference>
<feature type="chain" id="PRO_5003058769" evidence="5">
    <location>
        <begin position="21"/>
        <end position="137"/>
    </location>
</feature>
<dbReference type="SMART" id="SM00505">
    <property type="entry name" value="Knot1"/>
    <property type="match status" value="1"/>
</dbReference>
<evidence type="ECO:0000256" key="2">
    <source>
        <dbReference type="ARBA" id="ARBA00022525"/>
    </source>
</evidence>
<dbReference type="Gene3D" id="3.30.30.10">
    <property type="entry name" value="Knottin, scorpion toxin-like"/>
    <property type="match status" value="1"/>
</dbReference>
<feature type="signal peptide" evidence="5">
    <location>
        <begin position="1"/>
        <end position="20"/>
    </location>
</feature>
<gene>
    <name evidence="7" type="primary">rha1</name>
</gene>
<comment type="subcellular location">
    <subcellularLocation>
        <location evidence="1">Secreted</location>
    </subcellularLocation>
</comment>
<proteinExistence type="evidence at transcript level"/>
<dbReference type="EMBL" id="FN689711">
    <property type="protein sequence ID" value="CBK62702.1"/>
    <property type="molecule type" value="mRNA"/>
</dbReference>
<evidence type="ECO:0000256" key="5">
    <source>
        <dbReference type="SAM" id="SignalP"/>
    </source>
</evidence>
<dbReference type="Allergome" id="8728">
    <property type="allergen name" value="Amb a 4"/>
</dbReference>
<evidence type="ECO:0000256" key="4">
    <source>
        <dbReference type="SAM" id="MobiDB-lite"/>
    </source>
</evidence>
<keyword evidence="3" id="KW-1015">Disulfide bond</keyword>
<feature type="compositionally biased region" description="Pro residues" evidence="4">
    <location>
        <begin position="78"/>
        <end position="104"/>
    </location>
</feature>
<feature type="region of interest" description="Disordered" evidence="4">
    <location>
        <begin position="78"/>
        <end position="137"/>
    </location>
</feature>
<dbReference type="AlphaFoldDB" id="D4IIH9"/>
<evidence type="ECO:0000259" key="6">
    <source>
        <dbReference type="SMART" id="SM00505"/>
    </source>
</evidence>
<feature type="compositionally biased region" description="Gly residues" evidence="4">
    <location>
        <begin position="105"/>
        <end position="137"/>
    </location>
</feature>
<organism evidence="7">
    <name type="scientific">Ambrosia artemisiifolia</name>
    <name type="common">Common ragweed</name>
    <dbReference type="NCBI Taxonomy" id="4212"/>
    <lineage>
        <taxon>Eukaryota</taxon>
        <taxon>Viridiplantae</taxon>
        <taxon>Streptophyta</taxon>
        <taxon>Embryophyta</taxon>
        <taxon>Tracheophyta</taxon>
        <taxon>Spermatophyta</taxon>
        <taxon>Magnoliopsida</taxon>
        <taxon>eudicotyledons</taxon>
        <taxon>Gunneridae</taxon>
        <taxon>Pentapetalae</taxon>
        <taxon>asterids</taxon>
        <taxon>campanulids</taxon>
        <taxon>Asterales</taxon>
        <taxon>Asteraceae</taxon>
        <taxon>Asteroideae</taxon>
        <taxon>Heliantheae alliance</taxon>
        <taxon>Heliantheae</taxon>
        <taxon>Ambrosia</taxon>
    </lineage>
</organism>
<accession>D4IIH9</accession>
<sequence length="137" mass="13450">MAAGLLVFVLAISEIASVKGKLCEKQSLTWSGKCKFKETDKCDKRCIEWEGAKHGACHKRDSKAMCFCYFDCDPTKNPGPPPGAPKGMPPAPSPPSGGGAPPPSGGEGGGDGGGEGGGEGGGGGGGEGGGEGGGGER</sequence>
<keyword evidence="5" id="KW-0732">Signal</keyword>
<keyword evidence="2" id="KW-0964">Secreted</keyword>
<dbReference type="InterPro" id="IPR003614">
    <property type="entry name" value="Knottins"/>
</dbReference>
<evidence type="ECO:0000313" key="7">
    <source>
        <dbReference type="EMBL" id="CBK62702.1"/>
    </source>
</evidence>
<protein>
    <submittedName>
        <fullName evidence="7">Ragweed homologue of Art v 1</fullName>
    </submittedName>
</protein>
<dbReference type="GO" id="GO:0005576">
    <property type="term" value="C:extracellular region"/>
    <property type="evidence" value="ECO:0007669"/>
    <property type="project" value="UniProtKB-SubCell"/>
</dbReference>
<dbReference type="PANTHER" id="PTHR33147:SF98">
    <property type="entry name" value="GAMMA-THIONIN-RELATED"/>
    <property type="match status" value="1"/>
</dbReference>
<dbReference type="PANTHER" id="PTHR33147">
    <property type="entry name" value="DEFENSIN-LIKE PROTEIN 1"/>
    <property type="match status" value="1"/>
</dbReference>
<dbReference type="Pfam" id="PF00304">
    <property type="entry name" value="Gamma-thionin"/>
    <property type="match status" value="1"/>
</dbReference>